<evidence type="ECO:0000256" key="4">
    <source>
        <dbReference type="ARBA" id="ARBA00023136"/>
    </source>
</evidence>
<evidence type="ECO:0000256" key="3">
    <source>
        <dbReference type="ARBA" id="ARBA00022989"/>
    </source>
</evidence>
<dbReference type="InterPro" id="IPR011701">
    <property type="entry name" value="MFS"/>
</dbReference>
<keyword evidence="4 7" id="KW-0472">Membrane</keyword>
<feature type="domain" description="Major facilitator superfamily (MFS) profile" evidence="8">
    <location>
        <begin position="47"/>
        <end position="517"/>
    </location>
</feature>
<reference evidence="9" key="1">
    <citation type="submission" date="2020-01" db="EMBL/GenBank/DDBJ databases">
        <title>Identification and distribution of gene clusters putatively required for synthesis of sphingolipid metabolism inhibitors in phylogenetically diverse species of the filamentous fungus Fusarium.</title>
        <authorList>
            <person name="Kim H.-S."/>
            <person name="Busman M."/>
            <person name="Brown D.W."/>
            <person name="Divon H."/>
            <person name="Uhlig S."/>
            <person name="Proctor R.H."/>
        </authorList>
    </citation>
    <scope>NUCLEOTIDE SEQUENCE</scope>
    <source>
        <strain evidence="9">NRRL 53441</strain>
    </source>
</reference>
<dbReference type="Gene3D" id="1.20.1250.20">
    <property type="entry name" value="MFS general substrate transporter like domains"/>
    <property type="match status" value="1"/>
</dbReference>
<dbReference type="OrthoDB" id="5215911at2759"/>
<feature type="transmembrane region" description="Helical" evidence="7">
    <location>
        <begin position="175"/>
        <end position="198"/>
    </location>
</feature>
<feature type="transmembrane region" description="Helical" evidence="7">
    <location>
        <begin position="204"/>
        <end position="222"/>
    </location>
</feature>
<sequence length="534" mass="58160">MRGDKGLDFKSMNHNKGSTTKETNDIILHPQPSDDPADPLNWRPSRRNASIVINTFWCTMMQAAQTWTGPAFAIWNMELGIGMNDLNNGVAILVFMCGVGIMFMQPWALKFGRRAPYMAGSALMLAALSFGATMSSSGFYYAFCILAGFGASPSFCVTETSLLDVTFLHQRGRVLSLYSLAVGTGTFLSPVAAGYIIQGQGWRWCFYYLLLFVGLAAFLVALGSPETLFVRETPGVPSEPDTAIGTVQDDNDNATKPVSEQIPAVKRSSSFPTEGPAAESSAFARHSSSLTLFRRDTTIMASFFWLTYSPFKLLQLPAVTWMTLMLSIQSFWVNLIITTQAAFFAAPPYNFDSSQLGLMNLAMFIGILIGCVWGGPLTDTLIIYKSRQRNGISEAEDRLWMYTVVPIGIAGGVLLWGVGASYGIPWIGPCIGLALLGFSIAALLPISQGYALDSYPELAGGIIQVSNVLRNVIGGALSFAITPWINHSGAKNASIAIAMLGMFLNSLFVIFLWKGKELRRGTKESYLRLILDQV</sequence>
<dbReference type="SUPFAM" id="SSF103473">
    <property type="entry name" value="MFS general substrate transporter"/>
    <property type="match status" value="1"/>
</dbReference>
<feature type="transmembrane region" description="Helical" evidence="7">
    <location>
        <begin position="424"/>
        <end position="446"/>
    </location>
</feature>
<feature type="transmembrane region" description="Helical" evidence="7">
    <location>
        <begin position="493"/>
        <end position="513"/>
    </location>
</feature>
<protein>
    <submittedName>
        <fullName evidence="9">Membrane transporter</fullName>
    </submittedName>
</protein>
<gene>
    <name evidence="9" type="ORF">F53441_1243</name>
</gene>
<keyword evidence="2 7" id="KW-0812">Transmembrane</keyword>
<dbReference type="GO" id="GO:0000324">
    <property type="term" value="C:fungal-type vacuole"/>
    <property type="evidence" value="ECO:0007669"/>
    <property type="project" value="TreeGrafter"/>
</dbReference>
<dbReference type="Pfam" id="PF07690">
    <property type="entry name" value="MFS_1"/>
    <property type="match status" value="1"/>
</dbReference>
<name>A0A8H4KUZ3_9HYPO</name>
<feature type="transmembrane region" description="Helical" evidence="7">
    <location>
        <begin position="358"/>
        <end position="378"/>
    </location>
</feature>
<feature type="transmembrane region" description="Helical" evidence="7">
    <location>
        <begin position="458"/>
        <end position="481"/>
    </location>
</feature>
<dbReference type="InterPro" id="IPR036259">
    <property type="entry name" value="MFS_trans_sf"/>
</dbReference>
<dbReference type="PANTHER" id="PTHR23502">
    <property type="entry name" value="MAJOR FACILITATOR SUPERFAMILY"/>
    <property type="match status" value="1"/>
</dbReference>
<dbReference type="AlphaFoldDB" id="A0A8H4KUZ3"/>
<dbReference type="PANTHER" id="PTHR23502:SF34">
    <property type="entry name" value="PROTEIN HOL1"/>
    <property type="match status" value="1"/>
</dbReference>
<dbReference type="GO" id="GO:0005886">
    <property type="term" value="C:plasma membrane"/>
    <property type="evidence" value="ECO:0007669"/>
    <property type="project" value="TreeGrafter"/>
</dbReference>
<feature type="region of interest" description="Disordered" evidence="6">
    <location>
        <begin position="1"/>
        <end position="41"/>
    </location>
</feature>
<evidence type="ECO:0000256" key="2">
    <source>
        <dbReference type="ARBA" id="ARBA00022692"/>
    </source>
</evidence>
<keyword evidence="3 7" id="KW-1133">Transmembrane helix</keyword>
<dbReference type="GO" id="GO:0022857">
    <property type="term" value="F:transmembrane transporter activity"/>
    <property type="evidence" value="ECO:0007669"/>
    <property type="project" value="InterPro"/>
</dbReference>
<keyword evidence="5" id="KW-0325">Glycoprotein</keyword>
<comment type="subcellular location">
    <subcellularLocation>
        <location evidence="1">Membrane</location>
        <topology evidence="1">Multi-pass membrane protein</topology>
    </subcellularLocation>
</comment>
<evidence type="ECO:0000313" key="9">
    <source>
        <dbReference type="EMBL" id="KAF4456687.1"/>
    </source>
</evidence>
<evidence type="ECO:0000256" key="1">
    <source>
        <dbReference type="ARBA" id="ARBA00004141"/>
    </source>
</evidence>
<organism evidence="9 10">
    <name type="scientific">Fusarium austroafricanum</name>
    <dbReference type="NCBI Taxonomy" id="2364996"/>
    <lineage>
        <taxon>Eukaryota</taxon>
        <taxon>Fungi</taxon>
        <taxon>Dikarya</taxon>
        <taxon>Ascomycota</taxon>
        <taxon>Pezizomycotina</taxon>
        <taxon>Sordariomycetes</taxon>
        <taxon>Hypocreomycetidae</taxon>
        <taxon>Hypocreales</taxon>
        <taxon>Nectriaceae</taxon>
        <taxon>Fusarium</taxon>
        <taxon>Fusarium concolor species complex</taxon>
    </lineage>
</organism>
<evidence type="ECO:0000256" key="6">
    <source>
        <dbReference type="SAM" id="MobiDB-lite"/>
    </source>
</evidence>
<evidence type="ECO:0000256" key="7">
    <source>
        <dbReference type="SAM" id="Phobius"/>
    </source>
</evidence>
<accession>A0A8H4KUZ3</accession>
<dbReference type="PROSITE" id="PS50850">
    <property type="entry name" value="MFS"/>
    <property type="match status" value="1"/>
</dbReference>
<dbReference type="InterPro" id="IPR020846">
    <property type="entry name" value="MFS_dom"/>
</dbReference>
<evidence type="ECO:0000256" key="5">
    <source>
        <dbReference type="ARBA" id="ARBA00023180"/>
    </source>
</evidence>
<evidence type="ECO:0000259" key="8">
    <source>
        <dbReference type="PROSITE" id="PS50850"/>
    </source>
</evidence>
<feature type="compositionally biased region" description="Polar residues" evidence="6">
    <location>
        <begin position="12"/>
        <end position="21"/>
    </location>
</feature>
<feature type="transmembrane region" description="Helical" evidence="7">
    <location>
        <begin position="399"/>
        <end position="418"/>
    </location>
</feature>
<comment type="caution">
    <text evidence="9">The sequence shown here is derived from an EMBL/GenBank/DDBJ whole genome shotgun (WGS) entry which is preliminary data.</text>
</comment>
<evidence type="ECO:0000313" key="10">
    <source>
        <dbReference type="Proteomes" id="UP000605986"/>
    </source>
</evidence>
<dbReference type="Proteomes" id="UP000605986">
    <property type="component" value="Unassembled WGS sequence"/>
</dbReference>
<keyword evidence="10" id="KW-1185">Reference proteome</keyword>
<dbReference type="EMBL" id="JAADJG010000048">
    <property type="protein sequence ID" value="KAF4456687.1"/>
    <property type="molecule type" value="Genomic_DNA"/>
</dbReference>
<feature type="transmembrane region" description="Helical" evidence="7">
    <location>
        <begin position="86"/>
        <end position="103"/>
    </location>
</feature>
<proteinExistence type="predicted"/>